<dbReference type="FunFam" id="2.40.50.140:FF:000041">
    <property type="entry name" value="Replication protein A subunit"/>
    <property type="match status" value="1"/>
</dbReference>
<evidence type="ECO:0000256" key="4">
    <source>
        <dbReference type="ARBA" id="ARBA00022723"/>
    </source>
</evidence>
<feature type="domain" description="Replication protein A OB" evidence="14">
    <location>
        <begin position="289"/>
        <end position="385"/>
    </location>
</feature>
<dbReference type="GO" id="GO:0007004">
    <property type="term" value="P:telomere maintenance via telomerase"/>
    <property type="evidence" value="ECO:0007669"/>
    <property type="project" value="EnsemblFungi"/>
</dbReference>
<dbReference type="OrthoDB" id="1751331at2759"/>
<dbReference type="NCBIfam" id="TIGR00617">
    <property type="entry name" value="rpa1"/>
    <property type="match status" value="1"/>
</dbReference>
<keyword evidence="7 9" id="KW-0238">DNA-binding</keyword>
<keyword evidence="8 9" id="KW-0539">Nucleus</keyword>
<dbReference type="GO" id="GO:0043565">
    <property type="term" value="F:sequence-specific DNA binding"/>
    <property type="evidence" value="ECO:0007669"/>
    <property type="project" value="EnsemblFungi"/>
</dbReference>
<dbReference type="AlphaFoldDB" id="A0A1Y1VG03"/>
<dbReference type="GO" id="GO:0045184">
    <property type="term" value="P:establishment of protein localization"/>
    <property type="evidence" value="ECO:0007669"/>
    <property type="project" value="EnsemblFungi"/>
</dbReference>
<dbReference type="GO" id="GO:0033260">
    <property type="term" value="P:nuclear DNA replication"/>
    <property type="evidence" value="ECO:0007669"/>
    <property type="project" value="EnsemblFungi"/>
</dbReference>
<dbReference type="InterPro" id="IPR013955">
    <property type="entry name" value="Rep_factor-A_C"/>
</dbReference>
<feature type="region of interest" description="Disordered" evidence="10">
    <location>
        <begin position="120"/>
        <end position="167"/>
    </location>
</feature>
<evidence type="ECO:0000256" key="2">
    <source>
        <dbReference type="ARBA" id="ARBA00005690"/>
    </source>
</evidence>
<evidence type="ECO:0000256" key="8">
    <source>
        <dbReference type="ARBA" id="ARBA00023242"/>
    </source>
</evidence>
<keyword evidence="3 9" id="KW-0235">DNA replication</keyword>
<dbReference type="InterPro" id="IPR012340">
    <property type="entry name" value="NA-bd_OB-fold"/>
</dbReference>
<feature type="compositionally biased region" description="Polar residues" evidence="10">
    <location>
        <begin position="126"/>
        <end position="138"/>
    </location>
</feature>
<proteinExistence type="inferred from homology"/>
<dbReference type="GO" id="GO:0000724">
    <property type="term" value="P:double-strand break repair via homologous recombination"/>
    <property type="evidence" value="ECO:0007669"/>
    <property type="project" value="EnsemblFungi"/>
</dbReference>
<dbReference type="FunFam" id="2.40.50.140:FF:000064">
    <property type="entry name" value="Replication protein A subunit"/>
    <property type="match status" value="1"/>
</dbReference>
<comment type="subcellular location">
    <subcellularLocation>
        <location evidence="1 9">Nucleus</location>
    </subcellularLocation>
</comment>
<evidence type="ECO:0000259" key="14">
    <source>
        <dbReference type="Pfam" id="PF16900"/>
    </source>
</evidence>
<evidence type="ECO:0000259" key="11">
    <source>
        <dbReference type="Pfam" id="PF01336"/>
    </source>
</evidence>
<dbReference type="GO" id="GO:0006289">
    <property type="term" value="P:nucleotide-excision repair"/>
    <property type="evidence" value="ECO:0007669"/>
    <property type="project" value="EnsemblFungi"/>
</dbReference>
<dbReference type="GO" id="GO:0006265">
    <property type="term" value="P:DNA topological change"/>
    <property type="evidence" value="ECO:0007669"/>
    <property type="project" value="EnsemblFungi"/>
</dbReference>
<comment type="caution">
    <text evidence="15">The sequence shown here is derived from an EMBL/GenBank/DDBJ whole genome shotgun (WGS) entry which is preliminary data.</text>
</comment>
<evidence type="ECO:0000313" key="16">
    <source>
        <dbReference type="Proteomes" id="UP000193719"/>
    </source>
</evidence>
<dbReference type="GO" id="GO:0016567">
    <property type="term" value="P:protein ubiquitination"/>
    <property type="evidence" value="ECO:0007669"/>
    <property type="project" value="EnsemblFungi"/>
</dbReference>
<dbReference type="InterPro" id="IPR007199">
    <property type="entry name" value="Rep_factor-A_N"/>
</dbReference>
<evidence type="ECO:0000259" key="12">
    <source>
        <dbReference type="Pfam" id="PF04057"/>
    </source>
</evidence>
<dbReference type="InterPro" id="IPR031657">
    <property type="entry name" value="REPA_OB_2"/>
</dbReference>
<comment type="similarity">
    <text evidence="2 9">Belongs to the replication factor A protein 1 family.</text>
</comment>
<dbReference type="InterPro" id="IPR004591">
    <property type="entry name" value="Rfa1"/>
</dbReference>
<feature type="domain" description="Replication factor-A protein 1 N-terminal" evidence="12">
    <location>
        <begin position="5"/>
        <end position="84"/>
    </location>
</feature>
<evidence type="ECO:0000256" key="10">
    <source>
        <dbReference type="SAM" id="MobiDB-lite"/>
    </source>
</evidence>
<dbReference type="GO" id="GO:0000722">
    <property type="term" value="P:telomere maintenance via recombination"/>
    <property type="evidence" value="ECO:0007669"/>
    <property type="project" value="EnsemblFungi"/>
</dbReference>
<dbReference type="GO" id="GO:0008270">
    <property type="term" value="F:zinc ion binding"/>
    <property type="evidence" value="ECO:0007669"/>
    <property type="project" value="UniProtKB-KW"/>
</dbReference>
<dbReference type="Pfam" id="PF16900">
    <property type="entry name" value="REPA_OB_2"/>
    <property type="match status" value="1"/>
</dbReference>
<comment type="function">
    <text evidence="9">As part of the replication protein A (RPA/RP-A), a single-stranded DNA-binding heterotrimeric complex, may play an essential role in DNA replication, recombination and repair. Binds and stabilizes single-stranded DNA intermediates, preventing complementary DNA reannealing and recruiting different proteins involved in DNA metabolism.</text>
</comment>
<dbReference type="FunFam" id="2.40.50.140:FF:000090">
    <property type="entry name" value="Replication protein A subunit"/>
    <property type="match status" value="1"/>
</dbReference>
<dbReference type="CDD" id="cd04476">
    <property type="entry name" value="RPA1_DBD_C"/>
    <property type="match status" value="1"/>
</dbReference>
<gene>
    <name evidence="15" type="ORF">BCR36DRAFT_347089</name>
</gene>
<dbReference type="InterPro" id="IPR047192">
    <property type="entry name" value="Euk_RPA1_DBD_C"/>
</dbReference>
<reference evidence="15 16" key="2">
    <citation type="submission" date="2016-08" db="EMBL/GenBank/DDBJ databases">
        <title>Pervasive Adenine N6-methylation of Active Genes in Fungi.</title>
        <authorList>
            <consortium name="DOE Joint Genome Institute"/>
            <person name="Mondo S.J."/>
            <person name="Dannebaum R.O."/>
            <person name="Kuo R.C."/>
            <person name="Labutti K."/>
            <person name="Haridas S."/>
            <person name="Kuo A."/>
            <person name="Salamov A."/>
            <person name="Ahrendt S.R."/>
            <person name="Lipzen A."/>
            <person name="Sullivan W."/>
            <person name="Andreopoulos W.B."/>
            <person name="Clum A."/>
            <person name="Lindquist E."/>
            <person name="Daum C."/>
            <person name="Ramamoorthy G.K."/>
            <person name="Gryganskyi A."/>
            <person name="Culley D."/>
            <person name="Magnuson J.K."/>
            <person name="James T.Y."/>
            <person name="O'Malley M.A."/>
            <person name="Stajich J.E."/>
            <person name="Spatafora J.W."/>
            <person name="Visel A."/>
            <person name="Grigoriev I.V."/>
        </authorList>
    </citation>
    <scope>NUCLEOTIDE SEQUENCE [LARGE SCALE GENOMIC DNA]</scope>
    <source>
        <strain evidence="16">finn</strain>
    </source>
</reference>
<dbReference type="GO" id="GO:0000785">
    <property type="term" value="C:chromatin"/>
    <property type="evidence" value="ECO:0007669"/>
    <property type="project" value="EnsemblFungi"/>
</dbReference>
<dbReference type="PANTHER" id="PTHR47165:SF4">
    <property type="entry name" value="OS03G0429900 PROTEIN"/>
    <property type="match status" value="1"/>
</dbReference>
<keyword evidence="6 9" id="KW-0862">Zinc</keyword>
<evidence type="ECO:0000256" key="5">
    <source>
        <dbReference type="ARBA" id="ARBA00022771"/>
    </source>
</evidence>
<protein>
    <recommendedName>
        <fullName evidence="9">Replication protein A subunit</fullName>
    </recommendedName>
</protein>
<dbReference type="GO" id="GO:0007131">
    <property type="term" value="P:reciprocal meiotic recombination"/>
    <property type="evidence" value="ECO:0007669"/>
    <property type="project" value="EnsemblFungi"/>
</dbReference>
<organism evidence="15 16">
    <name type="scientific">Piromyces finnis</name>
    <dbReference type="NCBI Taxonomy" id="1754191"/>
    <lineage>
        <taxon>Eukaryota</taxon>
        <taxon>Fungi</taxon>
        <taxon>Fungi incertae sedis</taxon>
        <taxon>Chytridiomycota</taxon>
        <taxon>Chytridiomycota incertae sedis</taxon>
        <taxon>Neocallimastigomycetes</taxon>
        <taxon>Neocallimastigales</taxon>
        <taxon>Neocallimastigaceae</taxon>
        <taxon>Piromyces</taxon>
    </lineage>
</organism>
<dbReference type="Pfam" id="PF04057">
    <property type="entry name" value="Rep-A_N"/>
    <property type="match status" value="1"/>
</dbReference>
<dbReference type="GO" id="GO:0003690">
    <property type="term" value="F:double-stranded DNA binding"/>
    <property type="evidence" value="ECO:0007669"/>
    <property type="project" value="EnsemblFungi"/>
</dbReference>
<dbReference type="GO" id="GO:0043934">
    <property type="term" value="P:sporulation"/>
    <property type="evidence" value="ECO:0007669"/>
    <property type="project" value="EnsemblFungi"/>
</dbReference>
<reference evidence="15 16" key="1">
    <citation type="submission" date="2016-08" db="EMBL/GenBank/DDBJ databases">
        <title>Genomes of anaerobic fungi encode conserved fungal cellulosomes for biomass hydrolysis.</title>
        <authorList>
            <consortium name="DOE Joint Genome Institute"/>
            <person name="Haitjema C.H."/>
            <person name="Gilmore S.P."/>
            <person name="Henske J.K."/>
            <person name="Solomon K.V."/>
            <person name="De Groot R."/>
            <person name="Kuo A."/>
            <person name="Mondo S.J."/>
            <person name="Salamov A.A."/>
            <person name="Labutti K."/>
            <person name="Zhao Z."/>
            <person name="Chiniquy J."/>
            <person name="Barry K."/>
            <person name="Brewer H.M."/>
            <person name="Purvine S.O."/>
            <person name="Wright A.T."/>
            <person name="Boxma B."/>
            <person name="Van Alen T."/>
            <person name="Hackstein J.H."/>
            <person name="Baker S.E."/>
            <person name="Grigoriev I.V."/>
            <person name="O'Malley M.A."/>
        </authorList>
    </citation>
    <scope>NUCLEOTIDE SEQUENCE [LARGE SCALE GENOMIC DNA]</scope>
    <source>
        <strain evidence="16">finn</strain>
    </source>
</reference>
<accession>A0A1Y1VG03</accession>
<dbReference type="CDD" id="cd04475">
    <property type="entry name" value="RPA1_DBD_B"/>
    <property type="match status" value="1"/>
</dbReference>
<dbReference type="CDD" id="cd04474">
    <property type="entry name" value="RPA1_DBD_A"/>
    <property type="match status" value="1"/>
</dbReference>
<keyword evidence="5 9" id="KW-0863">Zinc-finger</keyword>
<dbReference type="GO" id="GO:0030491">
    <property type="term" value="P:heteroduplex formation"/>
    <property type="evidence" value="ECO:0007669"/>
    <property type="project" value="EnsemblFungi"/>
</dbReference>
<evidence type="ECO:0000256" key="9">
    <source>
        <dbReference type="RuleBase" id="RU364130"/>
    </source>
</evidence>
<evidence type="ECO:0000256" key="6">
    <source>
        <dbReference type="ARBA" id="ARBA00022833"/>
    </source>
</evidence>
<dbReference type="Pfam" id="PF08646">
    <property type="entry name" value="Rep_fac-A_C"/>
    <property type="match status" value="1"/>
</dbReference>
<evidence type="ECO:0000256" key="1">
    <source>
        <dbReference type="ARBA" id="ARBA00004123"/>
    </source>
</evidence>
<feature type="domain" description="Replication factor A C-terminal" evidence="13">
    <location>
        <begin position="445"/>
        <end position="585"/>
    </location>
</feature>
<dbReference type="GO" id="GO:0140445">
    <property type="term" value="C:chromosome, telomeric repeat region"/>
    <property type="evidence" value="ECO:0007669"/>
    <property type="project" value="EnsemblFungi"/>
</dbReference>
<name>A0A1Y1VG03_9FUNG</name>
<dbReference type="STRING" id="1754191.A0A1Y1VG03"/>
<evidence type="ECO:0000259" key="13">
    <source>
        <dbReference type="Pfam" id="PF08646"/>
    </source>
</evidence>
<feature type="domain" description="OB" evidence="11">
    <location>
        <begin position="181"/>
        <end position="263"/>
    </location>
</feature>
<dbReference type="PANTHER" id="PTHR47165">
    <property type="entry name" value="OS03G0429900 PROTEIN"/>
    <property type="match status" value="1"/>
</dbReference>
<sequence>MAAQLTKNFIEALYKNQFESFGNPIVQVLNIKSTQSNTNRVIISDGIYFMQTLMSSQLMEQSSKVSKNCLIKIKKCISNRLSKNGVVSIFGILLDFDVLPYENLDKIGNPRNIQEVFPPQTIMGYDNSSNPSQGQSEQNNKPNNFNNIKNNNNNNNNSNNNNMKNQNIFPIKSLSPYQNRWTIRAKVISKNDIKTWNNARGSGKLFSTVFMDNSSEIRATAFNDACDKFYDLLQEDQVYYISGANIKVANKQFNNVKNEYEMYLDANTNITLCNDSNQELKMHYSFIPINQLEAIDKDSIVDVIGVVDQMGEIVQITSKASNRPINKRDVYIVDDSGFKVRLTLWAKHAEDMRYEDKPVVAFKAVKVNDFQGKSISTLSSSIISFNPDIPEAHRISGWYSQNNDGNYQTFSNMGSFNGGDVQKTNVYKTLQQIKNENLGSEKADYFNIVSTVVFIKKDNFAYPACPGENCNKKVIEEDDLWRCEKCNKSYPEPEYRYILSLDALDHTGNQWLTCFNESAEKLLGHKAKELQEIKNYDENEFNKIFDDVSFRQYDFRIRAKIDTYNEESRLRCNIIDVKPINFEIQIKNNIEAIDKLMNELQI</sequence>
<dbReference type="GO" id="GO:0005662">
    <property type="term" value="C:DNA replication factor A complex"/>
    <property type="evidence" value="ECO:0007669"/>
    <property type="project" value="EnsemblFungi"/>
</dbReference>
<keyword evidence="16" id="KW-1185">Reference proteome</keyword>
<dbReference type="GO" id="GO:0005829">
    <property type="term" value="C:cytosol"/>
    <property type="evidence" value="ECO:0007669"/>
    <property type="project" value="EnsemblFungi"/>
</dbReference>
<dbReference type="GO" id="GO:0000794">
    <property type="term" value="C:condensed nuclear chromosome"/>
    <property type="evidence" value="ECO:0007669"/>
    <property type="project" value="EnsemblFungi"/>
</dbReference>
<dbReference type="GO" id="GO:0003697">
    <property type="term" value="F:single-stranded DNA binding"/>
    <property type="evidence" value="ECO:0007669"/>
    <property type="project" value="EnsemblFungi"/>
</dbReference>
<dbReference type="GO" id="GO:0035861">
    <property type="term" value="C:site of double-strand break"/>
    <property type="evidence" value="ECO:0007669"/>
    <property type="project" value="EnsemblFungi"/>
</dbReference>
<evidence type="ECO:0000256" key="3">
    <source>
        <dbReference type="ARBA" id="ARBA00022705"/>
    </source>
</evidence>
<dbReference type="SUPFAM" id="SSF50249">
    <property type="entry name" value="Nucleic acid-binding proteins"/>
    <property type="match status" value="4"/>
</dbReference>
<feature type="compositionally biased region" description="Low complexity" evidence="10">
    <location>
        <begin position="139"/>
        <end position="167"/>
    </location>
</feature>
<dbReference type="Pfam" id="PF01336">
    <property type="entry name" value="tRNA_anti-codon"/>
    <property type="match status" value="1"/>
</dbReference>
<evidence type="ECO:0000256" key="7">
    <source>
        <dbReference type="ARBA" id="ARBA00023125"/>
    </source>
</evidence>
<dbReference type="Proteomes" id="UP000193719">
    <property type="component" value="Unassembled WGS sequence"/>
</dbReference>
<evidence type="ECO:0000313" key="15">
    <source>
        <dbReference type="EMBL" id="ORX55345.1"/>
    </source>
</evidence>
<dbReference type="Gene3D" id="2.40.50.140">
    <property type="entry name" value="Nucleic acid-binding proteins"/>
    <property type="match status" value="4"/>
</dbReference>
<comment type="subunit">
    <text evidence="9">Component of the heterotrimeric canonical replication protein A complex (RPA).</text>
</comment>
<dbReference type="InterPro" id="IPR004365">
    <property type="entry name" value="NA-bd_OB_tRNA"/>
</dbReference>
<keyword evidence="4 9" id="KW-0479">Metal-binding</keyword>
<dbReference type="EMBL" id="MCFH01000009">
    <property type="protein sequence ID" value="ORX55345.1"/>
    <property type="molecule type" value="Genomic_DNA"/>
</dbReference>